<dbReference type="Proteomes" id="UP001230426">
    <property type="component" value="Unassembled WGS sequence"/>
</dbReference>
<dbReference type="PRINTS" id="PR00469">
    <property type="entry name" value="PNDRDTASEII"/>
</dbReference>
<dbReference type="InterPro" id="IPR036188">
    <property type="entry name" value="FAD/NAD-bd_sf"/>
</dbReference>
<organism evidence="7 8">
    <name type="scientific">Streptosporangium brasiliense</name>
    <dbReference type="NCBI Taxonomy" id="47480"/>
    <lineage>
        <taxon>Bacteria</taxon>
        <taxon>Bacillati</taxon>
        <taxon>Actinomycetota</taxon>
        <taxon>Actinomycetes</taxon>
        <taxon>Streptosporangiales</taxon>
        <taxon>Streptosporangiaceae</taxon>
        <taxon>Streptosporangium</taxon>
    </lineage>
</organism>
<dbReference type="PANTHER" id="PTHR43557">
    <property type="entry name" value="APOPTOSIS-INDUCING FACTOR 1"/>
    <property type="match status" value="1"/>
</dbReference>
<proteinExistence type="predicted"/>
<keyword evidence="8" id="KW-1185">Reference proteome</keyword>
<gene>
    <name evidence="7" type="ORF">J2S55_000407</name>
</gene>
<dbReference type="SUPFAM" id="SSF55424">
    <property type="entry name" value="FAD/NAD-linked reductases, dimerisation (C-terminal) domain"/>
    <property type="match status" value="1"/>
</dbReference>
<protein>
    <submittedName>
        <fullName evidence="7">NADPH-dependent 2,4-dienoyl-CoA reductase/sulfur reductase-like enzyme</fullName>
    </submittedName>
</protein>
<name>A0ABT9QVZ3_9ACTN</name>
<dbReference type="Gene3D" id="3.50.50.60">
    <property type="entry name" value="FAD/NAD(P)-binding domain"/>
    <property type="match status" value="2"/>
</dbReference>
<dbReference type="RefSeq" id="WP_306856855.1">
    <property type="nucleotide sequence ID" value="NZ_JAUSRB010000001.1"/>
</dbReference>
<sequence length="405" mass="42544">MTERRLVVAGASLAGLRAVEAARRSGFDGSITLIGAEPHLPYDRPPLSKEFLGGAGLPPFRSEDVLRDGLGTELALGTAATALDTAARTVRAGDREYGYDALVIATGATARTLPGTEGLDGVHTLRTRDDAIAVRRALDAGARTVVVGAGFIGSEVASAARERGLEVTIVEALPTPLARAVGETMGTACAVLHTRNGTDLRCGAGVAAVEGERRVERVRLTDGTVLPADLVVAGIGAVPAVDWLAGSGLSLDNGVVCDETLCTGAPGVYAAGDVARWRNPAFDRHMRLEHWTSAAEQGAVAARNALDPGNAKPYSTVPYFWSDWYGSRIQFVGVPATDEIRVIDGDPGGNHFVALYREGGRLAGTLTMNGQAQIMKYRGLIMRGASWAEGLEFAERRRAAAMEKV</sequence>
<reference evidence="7 8" key="1">
    <citation type="submission" date="2023-07" db="EMBL/GenBank/DDBJ databases">
        <title>Sequencing the genomes of 1000 actinobacteria strains.</title>
        <authorList>
            <person name="Klenk H.-P."/>
        </authorList>
    </citation>
    <scope>NUCLEOTIDE SEQUENCE [LARGE SCALE GENOMIC DNA]</scope>
    <source>
        <strain evidence="7 8">DSM 44109</strain>
    </source>
</reference>
<keyword evidence="4" id="KW-0560">Oxidoreductase</keyword>
<comment type="caution">
    <text evidence="7">The sequence shown here is derived from an EMBL/GenBank/DDBJ whole genome shotgun (WGS) entry which is preliminary data.</text>
</comment>
<evidence type="ECO:0000313" key="8">
    <source>
        <dbReference type="Proteomes" id="UP001230426"/>
    </source>
</evidence>
<dbReference type="PRINTS" id="PR00368">
    <property type="entry name" value="FADPNR"/>
</dbReference>
<feature type="domain" description="FAD/NAD(P)-binding" evidence="5">
    <location>
        <begin position="5"/>
        <end position="298"/>
    </location>
</feature>
<evidence type="ECO:0000256" key="3">
    <source>
        <dbReference type="ARBA" id="ARBA00022827"/>
    </source>
</evidence>
<dbReference type="InterPro" id="IPR050446">
    <property type="entry name" value="FAD-oxidoreductase/Apoptosis"/>
</dbReference>
<accession>A0ABT9QVZ3</accession>
<dbReference type="EMBL" id="JAUSRB010000001">
    <property type="protein sequence ID" value="MDP9861148.1"/>
    <property type="molecule type" value="Genomic_DNA"/>
</dbReference>
<keyword evidence="2" id="KW-0285">Flavoprotein</keyword>
<keyword evidence="3" id="KW-0274">FAD</keyword>
<evidence type="ECO:0000313" key="7">
    <source>
        <dbReference type="EMBL" id="MDP9861148.1"/>
    </source>
</evidence>
<evidence type="ECO:0000256" key="4">
    <source>
        <dbReference type="ARBA" id="ARBA00023002"/>
    </source>
</evidence>
<evidence type="ECO:0000256" key="1">
    <source>
        <dbReference type="ARBA" id="ARBA00001974"/>
    </source>
</evidence>
<evidence type="ECO:0000256" key="2">
    <source>
        <dbReference type="ARBA" id="ARBA00022630"/>
    </source>
</evidence>
<evidence type="ECO:0000259" key="5">
    <source>
        <dbReference type="Pfam" id="PF07992"/>
    </source>
</evidence>
<dbReference type="Gene3D" id="3.30.390.30">
    <property type="match status" value="1"/>
</dbReference>
<dbReference type="InterPro" id="IPR023753">
    <property type="entry name" value="FAD/NAD-binding_dom"/>
</dbReference>
<dbReference type="Pfam" id="PF14759">
    <property type="entry name" value="Reductase_C"/>
    <property type="match status" value="1"/>
</dbReference>
<dbReference type="InterPro" id="IPR016156">
    <property type="entry name" value="FAD/NAD-linked_Rdtase_dimer_sf"/>
</dbReference>
<dbReference type="PANTHER" id="PTHR43557:SF2">
    <property type="entry name" value="RIESKE DOMAIN-CONTAINING PROTEIN-RELATED"/>
    <property type="match status" value="1"/>
</dbReference>
<comment type="cofactor">
    <cofactor evidence="1">
        <name>FAD</name>
        <dbReference type="ChEBI" id="CHEBI:57692"/>
    </cofactor>
</comment>
<dbReference type="SUPFAM" id="SSF51905">
    <property type="entry name" value="FAD/NAD(P)-binding domain"/>
    <property type="match status" value="1"/>
</dbReference>
<dbReference type="Pfam" id="PF07992">
    <property type="entry name" value="Pyr_redox_2"/>
    <property type="match status" value="1"/>
</dbReference>
<evidence type="ECO:0000259" key="6">
    <source>
        <dbReference type="Pfam" id="PF14759"/>
    </source>
</evidence>
<feature type="domain" description="Reductase C-terminal" evidence="6">
    <location>
        <begin position="319"/>
        <end position="387"/>
    </location>
</feature>
<dbReference type="InterPro" id="IPR028202">
    <property type="entry name" value="Reductase_C"/>
</dbReference>